<dbReference type="eggNOG" id="COG2920">
    <property type="taxonomic scope" value="Bacteria"/>
</dbReference>
<dbReference type="Proteomes" id="UP000007844">
    <property type="component" value="Chromosome"/>
</dbReference>
<protein>
    <submittedName>
        <fullName evidence="1">Dissimilatory siroheme-sulfite reductase, gamma subunit-like protein</fullName>
    </submittedName>
</protein>
<evidence type="ECO:0000313" key="2">
    <source>
        <dbReference type="Proteomes" id="UP000007844"/>
    </source>
</evidence>
<name>F3Z354_DESAF</name>
<reference evidence="1 2" key="1">
    <citation type="journal article" date="2011" name="J. Bacteriol.">
        <title>Genome sequence of the mercury-methylating and pleomorphic Desulfovibrio africanus Strain Walvis Bay.</title>
        <authorList>
            <person name="Brown S.D."/>
            <person name="Wall J.D."/>
            <person name="Kucken A.M."/>
            <person name="Gilmour C.C."/>
            <person name="Podar M."/>
            <person name="Brandt C.C."/>
            <person name="Teshima H."/>
            <person name="Detter J.C."/>
            <person name="Han C.S."/>
            <person name="Land M.L."/>
            <person name="Lucas S."/>
            <person name="Han J."/>
            <person name="Pennacchio L."/>
            <person name="Nolan M."/>
            <person name="Pitluck S."/>
            <person name="Woyke T."/>
            <person name="Goodwin L."/>
            <person name="Palumbo A.V."/>
            <person name="Elias D.A."/>
        </authorList>
    </citation>
    <scope>NUCLEOTIDE SEQUENCE [LARGE SCALE GENOMIC DNA]</scope>
    <source>
        <strain evidence="1 2">Walvis Bay</strain>
    </source>
</reference>
<dbReference type="EMBL" id="CP003221">
    <property type="protein sequence ID" value="EGJ50298.1"/>
    <property type="molecule type" value="Genomic_DNA"/>
</dbReference>
<evidence type="ECO:0000313" key="1">
    <source>
        <dbReference type="EMBL" id="EGJ50298.1"/>
    </source>
</evidence>
<accession>F3Z354</accession>
<dbReference type="RefSeq" id="WP_014260049.1">
    <property type="nucleotide sequence ID" value="NC_016629.1"/>
</dbReference>
<dbReference type="AlphaFoldDB" id="F3Z354"/>
<proteinExistence type="predicted"/>
<sequence length="89" mass="10075">MSVDPKALEGKIKQLYPEIDQYGIDMSSHWDDVTKAWMIRLAKGGNTLETHIESQDAEDCLSGTKCVYLNTQLSRFVEAYCLRGDKSCQ</sequence>
<dbReference type="STRING" id="690850.Desaf_1969"/>
<organism evidence="1 2">
    <name type="scientific">Desulfocurvibacter africanus subsp. africanus str. Walvis Bay</name>
    <dbReference type="NCBI Taxonomy" id="690850"/>
    <lineage>
        <taxon>Bacteria</taxon>
        <taxon>Pseudomonadati</taxon>
        <taxon>Thermodesulfobacteriota</taxon>
        <taxon>Desulfovibrionia</taxon>
        <taxon>Desulfovibrionales</taxon>
        <taxon>Desulfovibrionaceae</taxon>
        <taxon>Desulfocurvibacter</taxon>
    </lineage>
</organism>
<keyword evidence="2" id="KW-1185">Reference proteome</keyword>
<dbReference type="KEGG" id="daf:Desaf_1969"/>
<gene>
    <name evidence="1" type="ORF">Desaf_1969</name>
</gene>
<dbReference type="HOGENOM" id="CLU_188982_0_0_7"/>